<dbReference type="AlphaFoldDB" id="A0A3D9IRQ1"/>
<dbReference type="OrthoDB" id="2453696at2"/>
<name>A0A3D9IRQ1_9BACL</name>
<sequence length="71" mass="7940">MELDLRQAIVQRVQGKEDEELTDIIEGSIDSEEMALPGLGVLFEIIWKNSTEAARKKMISVLQKQLPTGQA</sequence>
<evidence type="ECO:0000256" key="1">
    <source>
        <dbReference type="ARBA" id="ARBA00022969"/>
    </source>
</evidence>
<comment type="similarity">
    <text evidence="2">Belongs to the SspI family.</text>
</comment>
<dbReference type="Proteomes" id="UP000256977">
    <property type="component" value="Unassembled WGS sequence"/>
</dbReference>
<dbReference type="Pfam" id="PF14098">
    <property type="entry name" value="SSPI"/>
    <property type="match status" value="1"/>
</dbReference>
<accession>A0A3D9IRQ1</accession>
<reference evidence="3 4" key="1">
    <citation type="submission" date="2018-07" db="EMBL/GenBank/DDBJ databases">
        <title>Genomic Encyclopedia of Type Strains, Phase III (KMG-III): the genomes of soil and plant-associated and newly described type strains.</title>
        <authorList>
            <person name="Whitman W."/>
        </authorList>
    </citation>
    <scope>NUCLEOTIDE SEQUENCE [LARGE SCALE GENOMIC DNA]</scope>
    <source>
        <strain evidence="3 4">CECT 7287</strain>
    </source>
</reference>
<dbReference type="NCBIfam" id="TIGR03092">
    <property type="entry name" value="SASP_sspI"/>
    <property type="match status" value="1"/>
</dbReference>
<comment type="subcellular location">
    <subcellularLocation>
        <location evidence="2">Spore core</location>
    </subcellularLocation>
</comment>
<dbReference type="EMBL" id="QRDZ01000023">
    <property type="protein sequence ID" value="RED64348.1"/>
    <property type="molecule type" value="Genomic_DNA"/>
</dbReference>
<dbReference type="InterPro" id="IPR017525">
    <property type="entry name" value="SspI"/>
</dbReference>
<dbReference type="HAMAP" id="MF_00669">
    <property type="entry name" value="SspI"/>
    <property type="match status" value="1"/>
</dbReference>
<gene>
    <name evidence="2" type="primary">sspI</name>
    <name evidence="3" type="ORF">DFP98_12320</name>
</gene>
<keyword evidence="4" id="KW-1185">Reference proteome</keyword>
<evidence type="ECO:0000313" key="3">
    <source>
        <dbReference type="EMBL" id="RED64348.1"/>
    </source>
</evidence>
<dbReference type="GO" id="GO:0030435">
    <property type="term" value="P:sporulation resulting in formation of a cellular spore"/>
    <property type="evidence" value="ECO:0007669"/>
    <property type="project" value="UniProtKB-KW"/>
</dbReference>
<evidence type="ECO:0000256" key="2">
    <source>
        <dbReference type="HAMAP-Rule" id="MF_00669"/>
    </source>
</evidence>
<comment type="caution">
    <text evidence="3">The sequence shown here is derived from an EMBL/GenBank/DDBJ whole genome shotgun (WGS) entry which is preliminary data.</text>
</comment>
<protein>
    <recommendedName>
        <fullName evidence="2">Small, acid-soluble spore protein I</fullName>
        <shortName evidence="2">SASP I</shortName>
    </recommendedName>
</protein>
<proteinExistence type="evidence at transcript level"/>
<organism evidence="3 4">
    <name type="scientific">Cohnella phaseoli</name>
    <dbReference type="NCBI Taxonomy" id="456490"/>
    <lineage>
        <taxon>Bacteria</taxon>
        <taxon>Bacillati</taxon>
        <taxon>Bacillota</taxon>
        <taxon>Bacilli</taxon>
        <taxon>Bacillales</taxon>
        <taxon>Paenibacillaceae</taxon>
        <taxon>Cohnella</taxon>
    </lineage>
</organism>
<comment type="induction">
    <text evidence="2">Expressed only in the forespore compartment of sporulating cells.</text>
</comment>
<dbReference type="RefSeq" id="WP_116063339.1">
    <property type="nucleotide sequence ID" value="NZ_QRDZ01000023.1"/>
</dbReference>
<dbReference type="GO" id="GO:0030436">
    <property type="term" value="P:asexual sporulation"/>
    <property type="evidence" value="ECO:0007669"/>
    <property type="project" value="UniProtKB-UniRule"/>
</dbReference>
<keyword evidence="1 2" id="KW-0749">Sporulation</keyword>
<evidence type="ECO:0000313" key="4">
    <source>
        <dbReference type="Proteomes" id="UP000256977"/>
    </source>
</evidence>